<evidence type="ECO:0000256" key="1">
    <source>
        <dbReference type="SAM" id="Phobius"/>
    </source>
</evidence>
<reference evidence="2" key="1">
    <citation type="journal article" date="2019" name="bioRxiv">
        <title>The Genome of the Zebra Mussel, Dreissena polymorpha: A Resource for Invasive Species Research.</title>
        <authorList>
            <person name="McCartney M.A."/>
            <person name="Auch B."/>
            <person name="Kono T."/>
            <person name="Mallez S."/>
            <person name="Zhang Y."/>
            <person name="Obille A."/>
            <person name="Becker A."/>
            <person name="Abrahante J.E."/>
            <person name="Garbe J."/>
            <person name="Badalamenti J.P."/>
            <person name="Herman A."/>
            <person name="Mangelson H."/>
            <person name="Liachko I."/>
            <person name="Sullivan S."/>
            <person name="Sone E.D."/>
            <person name="Koren S."/>
            <person name="Silverstein K.A.T."/>
            <person name="Beckman K.B."/>
            <person name="Gohl D.M."/>
        </authorList>
    </citation>
    <scope>NUCLEOTIDE SEQUENCE</scope>
    <source>
        <strain evidence="2">Duluth1</strain>
        <tissue evidence="2">Whole animal</tissue>
    </source>
</reference>
<keyword evidence="3" id="KW-1185">Reference proteome</keyword>
<keyword evidence="1" id="KW-1133">Transmembrane helix</keyword>
<gene>
    <name evidence="2" type="ORF">DPMN_010763</name>
</gene>
<keyword evidence="1" id="KW-0472">Membrane</keyword>
<proteinExistence type="predicted"/>
<dbReference type="Proteomes" id="UP000828390">
    <property type="component" value="Unassembled WGS sequence"/>
</dbReference>
<dbReference type="AlphaFoldDB" id="A0A9D4N2S2"/>
<reference evidence="2" key="2">
    <citation type="submission" date="2020-11" db="EMBL/GenBank/DDBJ databases">
        <authorList>
            <person name="McCartney M.A."/>
            <person name="Auch B."/>
            <person name="Kono T."/>
            <person name="Mallez S."/>
            <person name="Becker A."/>
            <person name="Gohl D.M."/>
            <person name="Silverstein K.A.T."/>
            <person name="Koren S."/>
            <person name="Bechman K.B."/>
            <person name="Herman A."/>
            <person name="Abrahante J.E."/>
            <person name="Garbe J."/>
        </authorList>
    </citation>
    <scope>NUCLEOTIDE SEQUENCE</scope>
    <source>
        <strain evidence="2">Duluth1</strain>
        <tissue evidence="2">Whole animal</tissue>
    </source>
</reference>
<accession>A0A9D4N2S2</accession>
<keyword evidence="1" id="KW-0812">Transmembrane</keyword>
<organism evidence="2 3">
    <name type="scientific">Dreissena polymorpha</name>
    <name type="common">Zebra mussel</name>
    <name type="synonym">Mytilus polymorpha</name>
    <dbReference type="NCBI Taxonomy" id="45954"/>
    <lineage>
        <taxon>Eukaryota</taxon>
        <taxon>Metazoa</taxon>
        <taxon>Spiralia</taxon>
        <taxon>Lophotrochozoa</taxon>
        <taxon>Mollusca</taxon>
        <taxon>Bivalvia</taxon>
        <taxon>Autobranchia</taxon>
        <taxon>Heteroconchia</taxon>
        <taxon>Euheterodonta</taxon>
        <taxon>Imparidentia</taxon>
        <taxon>Neoheterodontei</taxon>
        <taxon>Myida</taxon>
        <taxon>Dreissenoidea</taxon>
        <taxon>Dreissenidae</taxon>
        <taxon>Dreissena</taxon>
    </lineage>
</organism>
<evidence type="ECO:0000313" key="2">
    <source>
        <dbReference type="EMBL" id="KAH3886750.1"/>
    </source>
</evidence>
<comment type="caution">
    <text evidence="2">The sequence shown here is derived from an EMBL/GenBank/DDBJ whole genome shotgun (WGS) entry which is preliminary data.</text>
</comment>
<feature type="transmembrane region" description="Helical" evidence="1">
    <location>
        <begin position="171"/>
        <end position="189"/>
    </location>
</feature>
<sequence length="192" mass="21965">MRAWGIRDGGPNGKVEDHAQQYKQHQCRHHHERREAGKEVTNFKFLGTNMSKDDFNNAKVRIRIAIATAAKANLSKLWPSSSFGLQLRYIEDTREHRTQDICLFKHVTLKTVPHLLHVVQDQQVCSEHNSNTFFVPQKLLLATVKQRYLVLMSFSRQPTAYLTGGGSLCHFPLTVLPVNGMIIMLMMILQLS</sequence>
<evidence type="ECO:0000313" key="3">
    <source>
        <dbReference type="Proteomes" id="UP000828390"/>
    </source>
</evidence>
<dbReference type="EMBL" id="JAIWYP010000001">
    <property type="protein sequence ID" value="KAH3886750.1"/>
    <property type="molecule type" value="Genomic_DNA"/>
</dbReference>
<protein>
    <submittedName>
        <fullName evidence="2">Uncharacterized protein</fullName>
    </submittedName>
</protein>
<name>A0A9D4N2S2_DREPO</name>